<evidence type="ECO:0000256" key="1">
    <source>
        <dbReference type="SAM" id="Phobius"/>
    </source>
</evidence>
<feature type="transmembrane region" description="Helical" evidence="1">
    <location>
        <begin position="231"/>
        <end position="254"/>
    </location>
</feature>
<dbReference type="EMBL" id="WKPI01000006">
    <property type="protein sequence ID" value="MSC32598.1"/>
    <property type="molecule type" value="Genomic_DNA"/>
</dbReference>
<evidence type="ECO:0000313" key="3">
    <source>
        <dbReference type="Proteomes" id="UP000480929"/>
    </source>
</evidence>
<dbReference type="Proteomes" id="UP000480929">
    <property type="component" value="Unassembled WGS sequence"/>
</dbReference>
<proteinExistence type="predicted"/>
<dbReference type="RefSeq" id="WP_154251186.1">
    <property type="nucleotide sequence ID" value="NZ_CALJPI010000260.1"/>
</dbReference>
<keyword evidence="1" id="KW-0472">Membrane</keyword>
<protein>
    <submittedName>
        <fullName evidence="2">DUF979 family protein</fullName>
    </submittedName>
</protein>
<keyword evidence="3" id="KW-1185">Reference proteome</keyword>
<gene>
    <name evidence="2" type="ORF">GKD88_05630</name>
</gene>
<feature type="transmembrane region" description="Helical" evidence="1">
    <location>
        <begin position="297"/>
        <end position="315"/>
    </location>
</feature>
<feature type="transmembrane region" description="Helical" evidence="1">
    <location>
        <begin position="321"/>
        <end position="344"/>
    </location>
</feature>
<keyword evidence="1" id="KW-0812">Transmembrane</keyword>
<evidence type="ECO:0000313" key="2">
    <source>
        <dbReference type="EMBL" id="MSC32598.1"/>
    </source>
</evidence>
<feature type="transmembrane region" description="Helical" evidence="1">
    <location>
        <begin position="266"/>
        <end position="290"/>
    </location>
</feature>
<reference evidence="2 3" key="1">
    <citation type="journal article" date="2019" name="Nat. Med.">
        <title>A library of human gut bacterial isolates paired with longitudinal multiomics data enables mechanistic microbiome research.</title>
        <authorList>
            <person name="Poyet M."/>
            <person name="Groussin M."/>
            <person name="Gibbons S.M."/>
            <person name="Avila-Pacheco J."/>
            <person name="Jiang X."/>
            <person name="Kearney S.M."/>
            <person name="Perrotta A.R."/>
            <person name="Berdy B."/>
            <person name="Zhao S."/>
            <person name="Lieberman T.D."/>
            <person name="Swanson P.K."/>
            <person name="Smith M."/>
            <person name="Roesemann S."/>
            <person name="Alexander J.E."/>
            <person name="Rich S.A."/>
            <person name="Livny J."/>
            <person name="Vlamakis H."/>
            <person name="Clish C."/>
            <person name="Bullock K."/>
            <person name="Deik A."/>
            <person name="Scott J."/>
            <person name="Pierce K.A."/>
            <person name="Xavier R.J."/>
            <person name="Alm E.J."/>
        </authorList>
    </citation>
    <scope>NUCLEOTIDE SEQUENCE [LARGE SCALE GENOMIC DNA]</scope>
    <source>
        <strain evidence="2 3">BIOML-A5</strain>
    </source>
</reference>
<feature type="transmembrane region" description="Helical" evidence="1">
    <location>
        <begin position="365"/>
        <end position="383"/>
    </location>
</feature>
<organism evidence="2 3">
    <name type="scientific">Holdemania massiliensis</name>
    <dbReference type="NCBI Taxonomy" id="1468449"/>
    <lineage>
        <taxon>Bacteria</taxon>
        <taxon>Bacillati</taxon>
        <taxon>Bacillota</taxon>
        <taxon>Erysipelotrichia</taxon>
        <taxon>Erysipelotrichales</taxon>
        <taxon>Erysipelotrichaceae</taxon>
        <taxon>Holdemania</taxon>
    </lineage>
</organism>
<sequence>MDLKTVLNWGSEIIFCLCGLVSFNAAWRALQNEKCRIGTFAFWTILGLIFILGPYLPYALTGALLLVLGCLTAAKQVQMGKFVPSEAAFRKAQADKLGNKIFLPAITIGVVALVLSMLKFSGSSPVISFPLVWGLIPAAVLIVWAGLKFVGAKKLEAQAARKAQRQAGQLAIAGVILAVVTFILSQLQFTVAEGGVSFPSALAIGLASILAYLIGVAITRPKFADTRDDTARLLMMVGAASLLPQLLGALGSVFTEAGVGAVISGIMANVVPQGSIVLGVIVYVAGMVLFTMVMGNAFAAFSVITVGIGVPFVILQGGDPAIVGALGMTAGFCGTLMTPMAANFNIVPAAVLETKDKYTVIKAQLPMALVMIAVHVILMLVLAF</sequence>
<keyword evidence="1" id="KW-1133">Transmembrane helix</keyword>
<dbReference type="Pfam" id="PF06166">
    <property type="entry name" value="DUF979"/>
    <property type="match status" value="2"/>
</dbReference>
<feature type="transmembrane region" description="Helical" evidence="1">
    <location>
        <begin position="101"/>
        <end position="120"/>
    </location>
</feature>
<feature type="transmembrane region" description="Helical" evidence="1">
    <location>
        <begin position="201"/>
        <end position="219"/>
    </location>
</feature>
<feature type="transmembrane region" description="Helical" evidence="1">
    <location>
        <begin position="126"/>
        <end position="147"/>
    </location>
</feature>
<comment type="caution">
    <text evidence="2">The sequence shown here is derived from an EMBL/GenBank/DDBJ whole genome shotgun (WGS) entry which is preliminary data.</text>
</comment>
<name>A0ABW9QFC1_9FIRM</name>
<accession>A0ABW9QFC1</accession>
<dbReference type="InterPro" id="IPR009323">
    <property type="entry name" value="DUF979"/>
</dbReference>
<feature type="transmembrane region" description="Helical" evidence="1">
    <location>
        <begin position="168"/>
        <end position="189"/>
    </location>
</feature>
<feature type="transmembrane region" description="Helical" evidence="1">
    <location>
        <begin position="37"/>
        <end position="56"/>
    </location>
</feature>
<feature type="transmembrane region" description="Helical" evidence="1">
    <location>
        <begin position="6"/>
        <end position="25"/>
    </location>
</feature>